<dbReference type="GeneID" id="93683136"/>
<evidence type="ECO:0000259" key="2">
    <source>
        <dbReference type="PROSITE" id="PS51819"/>
    </source>
</evidence>
<evidence type="ECO:0000256" key="1">
    <source>
        <dbReference type="ARBA" id="ARBA00022723"/>
    </source>
</evidence>
<organism evidence="3 4">
    <name type="scientific">Priestia veravalensis</name>
    <dbReference type="NCBI Taxonomy" id="1414648"/>
    <lineage>
        <taxon>Bacteria</taxon>
        <taxon>Bacillati</taxon>
        <taxon>Bacillota</taxon>
        <taxon>Bacilli</taxon>
        <taxon>Bacillales</taxon>
        <taxon>Bacillaceae</taxon>
        <taxon>Priestia</taxon>
    </lineage>
</organism>
<keyword evidence="4" id="KW-1185">Reference proteome</keyword>
<dbReference type="PANTHER" id="PTHR43279">
    <property type="entry name" value="CATECHOL-2,3-DIOXYGENASE"/>
    <property type="match status" value="1"/>
</dbReference>
<dbReference type="GO" id="GO:0046872">
    <property type="term" value="F:metal ion binding"/>
    <property type="evidence" value="ECO:0007669"/>
    <property type="project" value="UniProtKB-KW"/>
</dbReference>
<protein>
    <submittedName>
        <fullName evidence="3">Glyoxalase</fullName>
    </submittedName>
</protein>
<dbReference type="SUPFAM" id="SSF54593">
    <property type="entry name" value="Glyoxalase/Bleomycin resistance protein/Dihydroxybiphenyl dioxygenase"/>
    <property type="match status" value="2"/>
</dbReference>
<dbReference type="RefSeq" id="WP_061785274.1">
    <property type="nucleotide sequence ID" value="NZ_KQ758664.1"/>
</dbReference>
<dbReference type="Gene3D" id="3.10.180.10">
    <property type="entry name" value="2,3-Dihydroxybiphenyl 1,2-Dioxygenase, domain 1"/>
    <property type="match status" value="2"/>
</dbReference>
<evidence type="ECO:0000313" key="4">
    <source>
        <dbReference type="Proteomes" id="UP000053681"/>
    </source>
</evidence>
<accession>A0A0V8JJS1</accession>
<evidence type="ECO:0000313" key="3">
    <source>
        <dbReference type="EMBL" id="KSU87265.1"/>
    </source>
</evidence>
<dbReference type="InterPro" id="IPR018146">
    <property type="entry name" value="Glyoxalase_1_CS"/>
</dbReference>
<sequence>MSFHQKPHTFVSQVALRVNNILKSLRFYEEVLGFQVLTKSSMKAVLTADGKTPLVTLEQLSSPEPKQERKTGLYHFALLLPSRAALGEIIRHLVKTGYPVQGASDHLVSEAIYLADPDGNGIEIYRDRSDANWEWNDDEVKMATLPLDAQAVLAEATNEKWEGLPAHTVMGHIHLHVADLEETRAFYEKLGFDVVSSFPNQALFMSTGRYHHHIGVNIWNGRGANAPSEKSPGMKYFTIEFPDEEKREVVVDRLKDIGAVISKEDQAIFTKDPSQNQIKLVVQ</sequence>
<gene>
    <name evidence="3" type="ORF">AS180_14280</name>
</gene>
<comment type="caution">
    <text evidence="3">The sequence shown here is derived from an EMBL/GenBank/DDBJ whole genome shotgun (WGS) entry which is preliminary data.</text>
</comment>
<dbReference type="PANTHER" id="PTHR43279:SF1">
    <property type="entry name" value="CATECHOL-2,3-DIOXYGENASE"/>
    <property type="match status" value="1"/>
</dbReference>
<dbReference type="InterPro" id="IPR029068">
    <property type="entry name" value="Glyas_Bleomycin-R_OHBP_Dase"/>
</dbReference>
<dbReference type="AlphaFoldDB" id="A0A0V8JJS1"/>
<feature type="domain" description="VOC" evidence="2">
    <location>
        <begin position="10"/>
        <end position="127"/>
    </location>
</feature>
<dbReference type="Pfam" id="PF00903">
    <property type="entry name" value="Glyoxalase"/>
    <property type="match status" value="2"/>
</dbReference>
<dbReference type="CDD" id="cd16359">
    <property type="entry name" value="VOC_BsCatE_like_C"/>
    <property type="match status" value="1"/>
</dbReference>
<dbReference type="PROSITE" id="PS51819">
    <property type="entry name" value="VOC"/>
    <property type="match status" value="1"/>
</dbReference>
<reference evidence="3 4" key="1">
    <citation type="submission" date="2015-11" db="EMBL/GenBank/DDBJ databases">
        <title>Bacillus caseinolyticus sp nov.</title>
        <authorList>
            <person name="Dastager S.G."/>
            <person name="Mawlankar R."/>
        </authorList>
    </citation>
    <scope>NUCLEOTIDE SEQUENCE [LARGE SCALE GENOMIC DNA]</scope>
    <source>
        <strain evidence="3 4">SGD-V-76</strain>
    </source>
</reference>
<dbReference type="InterPro" id="IPR004360">
    <property type="entry name" value="Glyas_Fos-R_dOase_dom"/>
</dbReference>
<keyword evidence="1" id="KW-0479">Metal-binding</keyword>
<dbReference type="PROSITE" id="PS00934">
    <property type="entry name" value="GLYOXALASE_I_1"/>
    <property type="match status" value="1"/>
</dbReference>
<proteinExistence type="predicted"/>
<dbReference type="EMBL" id="LNQP01000049">
    <property type="protein sequence ID" value="KSU87265.1"/>
    <property type="molecule type" value="Genomic_DNA"/>
</dbReference>
<name>A0A0V8JJS1_9BACI</name>
<dbReference type="GO" id="GO:0004462">
    <property type="term" value="F:lactoylglutathione lyase activity"/>
    <property type="evidence" value="ECO:0007669"/>
    <property type="project" value="InterPro"/>
</dbReference>
<dbReference type="InterPro" id="IPR037523">
    <property type="entry name" value="VOC_core"/>
</dbReference>
<dbReference type="Proteomes" id="UP000053681">
    <property type="component" value="Unassembled WGS sequence"/>
</dbReference>